<evidence type="ECO:0000256" key="1">
    <source>
        <dbReference type="SAM" id="SignalP"/>
    </source>
</evidence>
<protein>
    <recommendedName>
        <fullName evidence="4">PEP-CTERM protein-sorting domain-containing protein</fullName>
    </recommendedName>
</protein>
<reference evidence="2 3" key="1">
    <citation type="submission" date="2017-05" db="EMBL/GenBank/DDBJ databases">
        <title>Genomic insights into alkan degradation activity of Oleiphilus messinensis.</title>
        <authorList>
            <person name="Kozyavkin S.A."/>
            <person name="Slesarev A.I."/>
            <person name="Golyshin P.N."/>
            <person name="Korzhenkov A."/>
            <person name="Golyshina O.N."/>
            <person name="Toshchakov S.V."/>
        </authorList>
    </citation>
    <scope>NUCLEOTIDE SEQUENCE [LARGE SCALE GENOMIC DNA]</scope>
    <source>
        <strain evidence="2 3">ME102</strain>
    </source>
</reference>
<evidence type="ECO:0000313" key="2">
    <source>
        <dbReference type="EMBL" id="ARU57906.1"/>
    </source>
</evidence>
<name>A0A1Y0IDP5_9GAMM</name>
<keyword evidence="3" id="KW-1185">Reference proteome</keyword>
<dbReference type="OrthoDB" id="6197090at2"/>
<dbReference type="AlphaFoldDB" id="A0A1Y0IDP5"/>
<feature type="chain" id="PRO_5012372360" description="PEP-CTERM protein-sorting domain-containing protein" evidence="1">
    <location>
        <begin position="25"/>
        <end position="198"/>
    </location>
</feature>
<keyword evidence="1" id="KW-0732">Signal</keyword>
<evidence type="ECO:0000313" key="3">
    <source>
        <dbReference type="Proteomes" id="UP000196027"/>
    </source>
</evidence>
<feature type="signal peptide" evidence="1">
    <location>
        <begin position="1"/>
        <end position="24"/>
    </location>
</feature>
<dbReference type="Proteomes" id="UP000196027">
    <property type="component" value="Chromosome"/>
</dbReference>
<accession>A0A1Y0IDP5</accession>
<gene>
    <name evidence="2" type="ORF">OLMES_3886</name>
</gene>
<evidence type="ECO:0008006" key="4">
    <source>
        <dbReference type="Google" id="ProtNLM"/>
    </source>
</evidence>
<organism evidence="2 3">
    <name type="scientific">Oleiphilus messinensis</name>
    <dbReference type="NCBI Taxonomy" id="141451"/>
    <lineage>
        <taxon>Bacteria</taxon>
        <taxon>Pseudomonadati</taxon>
        <taxon>Pseudomonadota</taxon>
        <taxon>Gammaproteobacteria</taxon>
        <taxon>Oceanospirillales</taxon>
        <taxon>Oleiphilaceae</taxon>
        <taxon>Oleiphilus</taxon>
    </lineage>
</organism>
<dbReference type="RefSeq" id="WP_087462751.1">
    <property type="nucleotide sequence ID" value="NZ_CP021425.1"/>
</dbReference>
<dbReference type="KEGG" id="ome:OLMES_3886"/>
<sequence>MKAFSTVATVTTLATTLIASAATAAPIFDLTLLNNTINPGDDFLVEVRATELFSDVALDMELTSFGFNIEISEPGSAQFDHAIIAAPFVDDSSFFPSIDVAGSAFPGVSETTNQPLLLATLQFSSLSEGVFEISLSSDFMADPNQGLQFIDPFTFETTARNISASIDLSATAAIPTPPSYLLMLAGLAMAGSRVRLKH</sequence>
<proteinExistence type="predicted"/>
<dbReference type="EMBL" id="CP021425">
    <property type="protein sequence ID" value="ARU57906.1"/>
    <property type="molecule type" value="Genomic_DNA"/>
</dbReference>